<evidence type="ECO:0000256" key="1">
    <source>
        <dbReference type="PIRSR" id="PIRSR606823-2"/>
    </source>
</evidence>
<dbReference type="GO" id="GO:0046512">
    <property type="term" value="P:sphingosine biosynthetic process"/>
    <property type="evidence" value="ECO:0007669"/>
    <property type="project" value="TreeGrafter"/>
</dbReference>
<gene>
    <name evidence="5" type="ORF">GD597_05320</name>
</gene>
<feature type="domain" description="Neutral/alkaline non-lysosomal ceramidase N-terminal" evidence="4">
    <location>
        <begin position="35"/>
        <end position="251"/>
    </location>
</feature>
<sequence>MFIRTKHPLALLLFFAMGFSHNIVNAQQVKSTLLIGIAEVNYTPTVGLDMAGNYRGNDYASRGVHDSLYAKALVAANQKGEKVALLTVDICFIPKETIEMMRAYIAGKTTIKAANIMIMATHTHSGPVADLNAPKVKEFLAKAASAVVAADKSLQPSVLSVGRSAENRISHNRRLKCIDGTTHMCWEKFTPGFVIEPWGPIDPEVITLSVAQNGKQKGAIVNFACHATTLTGNNWLYTADYPGYMAEAIKKVKGNGFMPLFFNGCCGNVTQVDYKVGFPDTYQECQRIGYMLGVAALQAISNEKPVSSDILKVSKEMVPVKHLSITNDQFNWAQAVMKKVEKEGMPPAQADGIPDAQYAKDWLAMRRTQNEVDSLEVMVVRIGDAAFVGLPGEMFTEFGMDIKAQSPCKNTMVMGLTNDERGYFPTKVSFTQGPKGFTPMITGYETTPGTTKYEIGSGEMLAASAIKQLKALF</sequence>
<feature type="signal peptide" evidence="3">
    <location>
        <begin position="1"/>
        <end position="26"/>
    </location>
</feature>
<comment type="caution">
    <text evidence="5">The sequence shown here is derived from an EMBL/GenBank/DDBJ whole genome shotgun (WGS) entry which is preliminary data.</text>
</comment>
<evidence type="ECO:0000256" key="3">
    <source>
        <dbReference type="SAM" id="SignalP"/>
    </source>
</evidence>
<comment type="catalytic activity">
    <reaction evidence="2">
        <text>an N-acylsphing-4-enine + H2O = sphing-4-enine + a fatty acid</text>
        <dbReference type="Rhea" id="RHEA:20856"/>
        <dbReference type="ChEBI" id="CHEBI:15377"/>
        <dbReference type="ChEBI" id="CHEBI:28868"/>
        <dbReference type="ChEBI" id="CHEBI:52639"/>
        <dbReference type="ChEBI" id="CHEBI:57756"/>
        <dbReference type="EC" id="3.5.1.23"/>
    </reaction>
</comment>
<keyword evidence="2" id="KW-0746">Sphingolipid metabolism</keyword>
<proteinExistence type="inferred from homology"/>
<keyword evidence="1" id="KW-0479">Metal-binding</keyword>
<feature type="binding site" evidence="1">
    <location>
        <position position="122"/>
    </location>
    <ligand>
        <name>Zn(2+)</name>
        <dbReference type="ChEBI" id="CHEBI:29105"/>
    </ligand>
</feature>
<organism evidence="5 6">
    <name type="scientific">Limnovirga soli</name>
    <dbReference type="NCBI Taxonomy" id="2656915"/>
    <lineage>
        <taxon>Bacteria</taxon>
        <taxon>Pseudomonadati</taxon>
        <taxon>Bacteroidota</taxon>
        <taxon>Chitinophagia</taxon>
        <taxon>Chitinophagales</taxon>
        <taxon>Chitinophagaceae</taxon>
        <taxon>Limnovirga</taxon>
    </lineage>
</organism>
<feature type="binding site" evidence="1">
    <location>
        <position position="226"/>
    </location>
    <ligand>
        <name>Zn(2+)</name>
        <dbReference type="ChEBI" id="CHEBI:29105"/>
    </ligand>
</feature>
<comment type="cofactor">
    <cofactor evidence="1">
        <name>Zn(2+)</name>
        <dbReference type="ChEBI" id="CHEBI:29105"/>
    </cofactor>
    <text evidence="1">Binds 1 zinc ion per subunit.</text>
</comment>
<dbReference type="RefSeq" id="WP_171606790.1">
    <property type="nucleotide sequence ID" value="NZ_WHPF01000003.1"/>
</dbReference>
<name>A0A8J8JT81_9BACT</name>
<dbReference type="InterPro" id="IPR031329">
    <property type="entry name" value="NEUT/ALK_ceramidase_N"/>
</dbReference>
<evidence type="ECO:0000313" key="6">
    <source>
        <dbReference type="Proteomes" id="UP000598971"/>
    </source>
</evidence>
<keyword evidence="1" id="KW-0862">Zinc</keyword>
<dbReference type="GO" id="GO:0046514">
    <property type="term" value="P:ceramide catabolic process"/>
    <property type="evidence" value="ECO:0007669"/>
    <property type="project" value="InterPro"/>
</dbReference>
<dbReference type="GO" id="GO:0016020">
    <property type="term" value="C:membrane"/>
    <property type="evidence" value="ECO:0007669"/>
    <property type="project" value="GOC"/>
</dbReference>
<dbReference type="GO" id="GO:0042759">
    <property type="term" value="P:long-chain fatty acid biosynthetic process"/>
    <property type="evidence" value="ECO:0007669"/>
    <property type="project" value="TreeGrafter"/>
</dbReference>
<dbReference type="AlphaFoldDB" id="A0A8J8JT81"/>
<feature type="chain" id="PRO_5035204063" description="Neutral ceramidase" evidence="3">
    <location>
        <begin position="27"/>
        <end position="473"/>
    </location>
</feature>
<dbReference type="EC" id="3.5.1.23" evidence="2"/>
<keyword evidence="3" id="KW-0732">Signal</keyword>
<dbReference type="GO" id="GO:0005576">
    <property type="term" value="C:extracellular region"/>
    <property type="evidence" value="ECO:0007669"/>
    <property type="project" value="TreeGrafter"/>
</dbReference>
<keyword evidence="2" id="KW-0443">Lipid metabolism</keyword>
<dbReference type="Pfam" id="PF04734">
    <property type="entry name" value="Ceramidase_alk"/>
    <property type="match status" value="1"/>
</dbReference>
<accession>A0A8J8JT81</accession>
<dbReference type="PANTHER" id="PTHR12670:SF1">
    <property type="entry name" value="NEUTRAL CERAMIDASE"/>
    <property type="match status" value="1"/>
</dbReference>
<dbReference type="EMBL" id="WHPF01000003">
    <property type="protein sequence ID" value="NNV54875.1"/>
    <property type="molecule type" value="Genomic_DNA"/>
</dbReference>
<evidence type="ECO:0000259" key="4">
    <source>
        <dbReference type="Pfam" id="PF04734"/>
    </source>
</evidence>
<keyword evidence="6" id="KW-1185">Reference proteome</keyword>
<comment type="similarity">
    <text evidence="2">Belongs to the neutral ceramidase family.</text>
</comment>
<evidence type="ECO:0000313" key="5">
    <source>
        <dbReference type="EMBL" id="NNV54875.1"/>
    </source>
</evidence>
<dbReference type="GO" id="GO:0017040">
    <property type="term" value="F:N-acylsphingosine amidohydrolase activity"/>
    <property type="evidence" value="ECO:0007669"/>
    <property type="project" value="UniProtKB-UniRule"/>
</dbReference>
<reference evidence="5" key="1">
    <citation type="submission" date="2019-10" db="EMBL/GenBank/DDBJ databases">
        <title>Draft genome sequence of Panacibacter sp. KCS-6.</title>
        <authorList>
            <person name="Yim K.J."/>
        </authorList>
    </citation>
    <scope>NUCLEOTIDE SEQUENCE</scope>
    <source>
        <strain evidence="5">KCS-6</strain>
    </source>
</reference>
<dbReference type="GO" id="GO:0046872">
    <property type="term" value="F:metal ion binding"/>
    <property type="evidence" value="ECO:0007669"/>
    <property type="project" value="UniProtKB-KW"/>
</dbReference>
<dbReference type="InterPro" id="IPR006823">
    <property type="entry name" value="Ceramidase_alk"/>
</dbReference>
<keyword evidence="2" id="KW-0378">Hydrolase</keyword>
<dbReference type="PANTHER" id="PTHR12670">
    <property type="entry name" value="CERAMIDASE"/>
    <property type="match status" value="1"/>
</dbReference>
<evidence type="ECO:0000256" key="2">
    <source>
        <dbReference type="RuleBase" id="RU366019"/>
    </source>
</evidence>
<protein>
    <recommendedName>
        <fullName evidence="2">Neutral ceramidase</fullName>
        <ecNumber evidence="2">3.5.1.23</ecNumber>
    </recommendedName>
</protein>
<dbReference type="Proteomes" id="UP000598971">
    <property type="component" value="Unassembled WGS sequence"/>
</dbReference>